<accession>I4C5S6</accession>
<dbReference type="EMBL" id="CP003360">
    <property type="protein sequence ID" value="AFM24917.1"/>
    <property type="molecule type" value="Genomic_DNA"/>
</dbReference>
<dbReference type="STRING" id="706587.Desti_2226"/>
<dbReference type="HOGENOM" id="CLU_2179623_0_0_7"/>
<evidence type="ECO:0000313" key="2">
    <source>
        <dbReference type="EMBL" id="AFM24917.1"/>
    </source>
</evidence>
<organism evidence="2 3">
    <name type="scientific">Desulfomonile tiedjei (strain ATCC 49306 / DSM 6799 / DCB-1)</name>
    <dbReference type="NCBI Taxonomy" id="706587"/>
    <lineage>
        <taxon>Bacteria</taxon>
        <taxon>Pseudomonadati</taxon>
        <taxon>Thermodesulfobacteriota</taxon>
        <taxon>Desulfomonilia</taxon>
        <taxon>Desulfomonilales</taxon>
        <taxon>Desulfomonilaceae</taxon>
        <taxon>Desulfomonile</taxon>
    </lineage>
</organism>
<keyword evidence="3" id="KW-1185">Reference proteome</keyword>
<dbReference type="KEGG" id="dti:Desti_2226"/>
<name>I4C5S6_DESTA</name>
<dbReference type="RefSeq" id="WP_014810060.1">
    <property type="nucleotide sequence ID" value="NC_018025.1"/>
</dbReference>
<proteinExistence type="predicted"/>
<gene>
    <name evidence="2" type="ordered locus">Desti_2226</name>
</gene>
<reference evidence="3" key="1">
    <citation type="submission" date="2012-06" db="EMBL/GenBank/DDBJ databases">
        <title>Complete sequence of chromosome of Desulfomonile tiedjei DSM 6799.</title>
        <authorList>
            <person name="Lucas S."/>
            <person name="Copeland A."/>
            <person name="Lapidus A."/>
            <person name="Glavina del Rio T."/>
            <person name="Dalin E."/>
            <person name="Tice H."/>
            <person name="Bruce D."/>
            <person name="Goodwin L."/>
            <person name="Pitluck S."/>
            <person name="Peters L."/>
            <person name="Ovchinnikova G."/>
            <person name="Zeytun A."/>
            <person name="Lu M."/>
            <person name="Kyrpides N."/>
            <person name="Mavromatis K."/>
            <person name="Ivanova N."/>
            <person name="Brettin T."/>
            <person name="Detter J.C."/>
            <person name="Han C."/>
            <person name="Larimer F."/>
            <person name="Land M."/>
            <person name="Hauser L."/>
            <person name="Markowitz V."/>
            <person name="Cheng J.-F."/>
            <person name="Hugenholtz P."/>
            <person name="Woyke T."/>
            <person name="Wu D."/>
            <person name="Spring S."/>
            <person name="Schroeder M."/>
            <person name="Brambilla E."/>
            <person name="Klenk H.-P."/>
            <person name="Eisen J.A."/>
        </authorList>
    </citation>
    <scope>NUCLEOTIDE SEQUENCE [LARGE SCALE GENOMIC DNA]</scope>
    <source>
        <strain evidence="3">ATCC 49306 / DSM 6799 / DCB-1</strain>
    </source>
</reference>
<dbReference type="OrthoDB" id="5525957at2"/>
<protein>
    <submittedName>
        <fullName evidence="2">Uncharacterized protein</fullName>
    </submittedName>
</protein>
<evidence type="ECO:0000313" key="3">
    <source>
        <dbReference type="Proteomes" id="UP000006055"/>
    </source>
</evidence>
<keyword evidence="1" id="KW-1133">Transmembrane helix</keyword>
<evidence type="ECO:0000256" key="1">
    <source>
        <dbReference type="SAM" id="Phobius"/>
    </source>
</evidence>
<dbReference type="Proteomes" id="UP000006055">
    <property type="component" value="Chromosome"/>
</dbReference>
<sequence>MPEYLQIALGLFGLAGVFVLTRYIVAYRIKRATGYIIRDLQKHRALDPVSAVELPYARHNPLRIGMRNYHAKAIEFMLSEGVVGKTTTEKYYLRLDGRGSLSNDEQVHD</sequence>
<feature type="transmembrane region" description="Helical" evidence="1">
    <location>
        <begin position="6"/>
        <end position="25"/>
    </location>
</feature>
<keyword evidence="1" id="KW-0472">Membrane</keyword>
<keyword evidence="1" id="KW-0812">Transmembrane</keyword>
<dbReference type="AlphaFoldDB" id="I4C5S6"/>